<dbReference type="EMBL" id="CP013650">
    <property type="protein sequence ID" value="ALS98227.1"/>
    <property type="molecule type" value="Genomic_DNA"/>
</dbReference>
<gene>
    <name evidence="1" type="ORF">AT746_08175</name>
</gene>
<dbReference type="Proteomes" id="UP000068447">
    <property type="component" value="Chromosome"/>
</dbReference>
<sequence length="184" mass="21046">MFEDIQEFMGLVASGEVEIYNEFSLQHELGIFLRSKHPAYRVEFERNIGHFGVQKQGFAKREIDISIIERDTAKPMGVIELKYPRNGQIPEQVYSFCKDIQFIEQLVQTGFRAGAFVAVVDDPLFYQGRDEGIYSMFRNGAPIHGIISKPTGARDSQVEITGTYQAEWKKINSRTKWCLIEVAS</sequence>
<keyword evidence="2" id="KW-1185">Reference proteome</keyword>
<accession>A0A0U2Z5P8</accession>
<evidence type="ECO:0000313" key="2">
    <source>
        <dbReference type="Proteomes" id="UP000068447"/>
    </source>
</evidence>
<dbReference type="OrthoDB" id="1550925at2"/>
<dbReference type="AlphaFoldDB" id="A0A0U2Z5P8"/>
<reference evidence="1 2" key="1">
    <citation type="submission" date="2015-12" db="EMBL/GenBank/DDBJ databases">
        <title>Complete genome of Lacimicrobium alkaliphilum KCTC 32984.</title>
        <authorList>
            <person name="Kim S.-G."/>
            <person name="Lee Y.-J."/>
        </authorList>
    </citation>
    <scope>NUCLEOTIDE SEQUENCE [LARGE SCALE GENOMIC DNA]</scope>
    <source>
        <strain evidence="1 2">YelD216</strain>
    </source>
</reference>
<organism evidence="1 2">
    <name type="scientific">Lacimicrobium alkaliphilum</name>
    <dbReference type="NCBI Taxonomy" id="1526571"/>
    <lineage>
        <taxon>Bacteria</taxon>
        <taxon>Pseudomonadati</taxon>
        <taxon>Pseudomonadota</taxon>
        <taxon>Gammaproteobacteria</taxon>
        <taxon>Alteromonadales</taxon>
        <taxon>Alteromonadaceae</taxon>
        <taxon>Lacimicrobium</taxon>
    </lineage>
</organism>
<dbReference type="KEGG" id="lal:AT746_08175"/>
<protein>
    <submittedName>
        <fullName evidence="1">Uncharacterized protein</fullName>
    </submittedName>
</protein>
<name>A0A0U2Z5P8_9ALTE</name>
<evidence type="ECO:0000313" key="1">
    <source>
        <dbReference type="EMBL" id="ALS98227.1"/>
    </source>
</evidence>
<dbReference type="RefSeq" id="WP_062478918.1">
    <property type="nucleotide sequence ID" value="NZ_CP013650.1"/>
</dbReference>
<proteinExistence type="predicted"/>